<keyword evidence="5 9" id="KW-0697">Rotamase</keyword>
<dbReference type="PROSITE" id="PS50059">
    <property type="entry name" value="FKBP_PPIASE"/>
    <property type="match status" value="1"/>
</dbReference>
<evidence type="ECO:0000313" key="12">
    <source>
        <dbReference type="EMBL" id="GFO70306.1"/>
    </source>
</evidence>
<keyword evidence="6" id="KW-0143">Chaperone</keyword>
<evidence type="ECO:0000256" key="9">
    <source>
        <dbReference type="PROSITE-ProRule" id="PRU00277"/>
    </source>
</evidence>
<keyword evidence="4" id="KW-0963">Cytoplasm</keyword>
<comment type="similarity">
    <text evidence="3 10">Belongs to the FKBP-type PPIase family.</text>
</comment>
<protein>
    <recommendedName>
        <fullName evidence="10">Peptidyl-prolyl cis-trans isomerase</fullName>
        <ecNumber evidence="10">5.2.1.8</ecNumber>
    </recommendedName>
</protein>
<evidence type="ECO:0000256" key="1">
    <source>
        <dbReference type="ARBA" id="ARBA00000971"/>
    </source>
</evidence>
<gene>
    <name evidence="12" type="ORF">GMLC_38850</name>
</gene>
<comment type="function">
    <text evidence="8">Also involved in hydrogenase metallocenter assembly, probably by participating in the nickel insertion step. This function in hydrogenase biosynthesis requires chaperone activity and the presence of the metal-binding domain, but not PPIase activity.</text>
</comment>
<dbReference type="GO" id="GO:0005737">
    <property type="term" value="C:cytoplasm"/>
    <property type="evidence" value="ECO:0007669"/>
    <property type="project" value="UniProtKB-SubCell"/>
</dbReference>
<dbReference type="Gene3D" id="3.10.50.40">
    <property type="match status" value="1"/>
</dbReference>
<organism evidence="12 13">
    <name type="scientific">Geomonas limicola</name>
    <dbReference type="NCBI Taxonomy" id="2740186"/>
    <lineage>
        <taxon>Bacteria</taxon>
        <taxon>Pseudomonadati</taxon>
        <taxon>Thermodesulfobacteriota</taxon>
        <taxon>Desulfuromonadia</taxon>
        <taxon>Geobacterales</taxon>
        <taxon>Geobacteraceae</taxon>
        <taxon>Geomonas</taxon>
    </lineage>
</organism>
<comment type="catalytic activity">
    <reaction evidence="1 9 10">
        <text>[protein]-peptidylproline (omega=180) = [protein]-peptidylproline (omega=0)</text>
        <dbReference type="Rhea" id="RHEA:16237"/>
        <dbReference type="Rhea" id="RHEA-COMP:10747"/>
        <dbReference type="Rhea" id="RHEA-COMP:10748"/>
        <dbReference type="ChEBI" id="CHEBI:83833"/>
        <dbReference type="ChEBI" id="CHEBI:83834"/>
        <dbReference type="EC" id="5.2.1.8"/>
    </reaction>
</comment>
<evidence type="ECO:0000256" key="10">
    <source>
        <dbReference type="RuleBase" id="RU003915"/>
    </source>
</evidence>
<dbReference type="InterPro" id="IPR001179">
    <property type="entry name" value="PPIase_FKBP_dom"/>
</dbReference>
<dbReference type="Proteomes" id="UP000587586">
    <property type="component" value="Unassembled WGS sequence"/>
</dbReference>
<accession>A0A6V8NCP7</accession>
<keyword evidence="7 9" id="KW-0413">Isomerase</keyword>
<name>A0A6V8NCP7_9BACT</name>
<dbReference type="SUPFAM" id="SSF54534">
    <property type="entry name" value="FKBP-like"/>
    <property type="match status" value="1"/>
</dbReference>
<sequence length="142" mass="15311">MICVTQGSKVTLSYIGTLDDGTIFYSTEEHGPLTVTIGAEQVFPALERALIGMRAGQSKNVVLSVDEAYGPRRAENILKVPCSLFPVEREVVPGQKLSIDFKGGQSRIMRVISLEEGVVTLDGNHALAGCELSFALRVDDVT</sequence>
<reference evidence="13" key="1">
    <citation type="submission" date="2020-06" db="EMBL/GenBank/DDBJ databases">
        <title>Draft genomic sequecing of Geomonas sp. Red745.</title>
        <authorList>
            <person name="Itoh H."/>
            <person name="Xu Z.X."/>
            <person name="Ushijima N."/>
            <person name="Masuda Y."/>
            <person name="Shiratori Y."/>
            <person name="Senoo K."/>
        </authorList>
    </citation>
    <scope>NUCLEOTIDE SEQUENCE [LARGE SCALE GENOMIC DNA]</scope>
    <source>
        <strain evidence="13">Red745</strain>
    </source>
</reference>
<dbReference type="InterPro" id="IPR046357">
    <property type="entry name" value="PPIase_dom_sf"/>
</dbReference>
<evidence type="ECO:0000256" key="8">
    <source>
        <dbReference type="ARBA" id="ARBA00037071"/>
    </source>
</evidence>
<evidence type="ECO:0000259" key="11">
    <source>
        <dbReference type="PROSITE" id="PS50059"/>
    </source>
</evidence>
<dbReference type="GO" id="GO:0003755">
    <property type="term" value="F:peptidyl-prolyl cis-trans isomerase activity"/>
    <property type="evidence" value="ECO:0007669"/>
    <property type="project" value="UniProtKB-UniRule"/>
</dbReference>
<evidence type="ECO:0000256" key="2">
    <source>
        <dbReference type="ARBA" id="ARBA00004496"/>
    </source>
</evidence>
<evidence type="ECO:0000256" key="3">
    <source>
        <dbReference type="ARBA" id="ARBA00006577"/>
    </source>
</evidence>
<dbReference type="EMBL" id="BLXZ01000009">
    <property type="protein sequence ID" value="GFO70306.1"/>
    <property type="molecule type" value="Genomic_DNA"/>
</dbReference>
<dbReference type="AlphaFoldDB" id="A0A6V8NCP7"/>
<dbReference type="RefSeq" id="WP_183362919.1">
    <property type="nucleotide sequence ID" value="NZ_BLXZ01000009.1"/>
</dbReference>
<dbReference type="EC" id="5.2.1.8" evidence="10"/>
<dbReference type="PANTHER" id="PTHR47861">
    <property type="entry name" value="FKBP-TYPE PEPTIDYL-PROLYL CIS-TRANS ISOMERASE SLYD"/>
    <property type="match status" value="1"/>
</dbReference>
<evidence type="ECO:0000256" key="7">
    <source>
        <dbReference type="ARBA" id="ARBA00023235"/>
    </source>
</evidence>
<feature type="domain" description="PPIase FKBP-type" evidence="11">
    <location>
        <begin position="7"/>
        <end position="81"/>
    </location>
</feature>
<proteinExistence type="inferred from homology"/>
<keyword evidence="13" id="KW-1185">Reference proteome</keyword>
<comment type="caution">
    <text evidence="12">The sequence shown here is derived from an EMBL/GenBank/DDBJ whole genome shotgun (WGS) entry which is preliminary data.</text>
</comment>
<evidence type="ECO:0000256" key="4">
    <source>
        <dbReference type="ARBA" id="ARBA00022490"/>
    </source>
</evidence>
<evidence type="ECO:0000313" key="13">
    <source>
        <dbReference type="Proteomes" id="UP000587586"/>
    </source>
</evidence>
<dbReference type="GO" id="GO:0042026">
    <property type="term" value="P:protein refolding"/>
    <property type="evidence" value="ECO:0007669"/>
    <property type="project" value="UniProtKB-ARBA"/>
</dbReference>
<comment type="subcellular location">
    <subcellularLocation>
        <location evidence="2">Cytoplasm</location>
    </subcellularLocation>
</comment>
<evidence type="ECO:0000256" key="6">
    <source>
        <dbReference type="ARBA" id="ARBA00023186"/>
    </source>
</evidence>
<dbReference type="Pfam" id="PF00254">
    <property type="entry name" value="FKBP_C"/>
    <property type="match status" value="1"/>
</dbReference>
<evidence type="ECO:0000256" key="5">
    <source>
        <dbReference type="ARBA" id="ARBA00023110"/>
    </source>
</evidence>
<dbReference type="PANTHER" id="PTHR47861:SF3">
    <property type="entry name" value="FKBP-TYPE PEPTIDYL-PROLYL CIS-TRANS ISOMERASE SLYD"/>
    <property type="match status" value="1"/>
</dbReference>